<dbReference type="EMBL" id="JBHTLI010000001">
    <property type="protein sequence ID" value="MFD1094555.1"/>
    <property type="molecule type" value="Genomic_DNA"/>
</dbReference>
<dbReference type="EC" id="3.2.1.51" evidence="3"/>
<evidence type="ECO:0000256" key="3">
    <source>
        <dbReference type="ARBA" id="ARBA00012662"/>
    </source>
</evidence>
<dbReference type="InterPro" id="IPR016286">
    <property type="entry name" value="FUC_metazoa-typ"/>
</dbReference>
<dbReference type="SUPFAM" id="SSF49785">
    <property type="entry name" value="Galactose-binding domain-like"/>
    <property type="match status" value="1"/>
</dbReference>
<dbReference type="Pfam" id="PF01120">
    <property type="entry name" value="Alpha_L_fucos"/>
    <property type="match status" value="1"/>
</dbReference>
<evidence type="ECO:0000259" key="7">
    <source>
        <dbReference type="Pfam" id="PF01120"/>
    </source>
</evidence>
<dbReference type="InterPro" id="IPR008979">
    <property type="entry name" value="Galactose-bd-like_sf"/>
</dbReference>
<keyword evidence="4" id="KW-0732">Signal</keyword>
<comment type="function">
    <text evidence="1">Alpha-L-fucosidase is responsible for hydrolyzing the alpha-1,6-linked fucose joined to the reducing-end N-acetylglucosamine of the carbohydrate moieties of glycoproteins.</text>
</comment>
<keyword evidence="6" id="KW-0326">Glycosidase</keyword>
<dbReference type="SMART" id="SM00812">
    <property type="entry name" value="Alpha_L_fucos"/>
    <property type="match status" value="1"/>
</dbReference>
<accession>A0ABW3NN97</accession>
<comment type="caution">
    <text evidence="8">The sequence shown here is derived from an EMBL/GenBank/DDBJ whole genome shotgun (WGS) entry which is preliminary data.</text>
</comment>
<dbReference type="Gene3D" id="2.60.120.260">
    <property type="entry name" value="Galactose-binding domain-like"/>
    <property type="match status" value="1"/>
</dbReference>
<evidence type="ECO:0000313" key="8">
    <source>
        <dbReference type="EMBL" id="MFD1094555.1"/>
    </source>
</evidence>
<dbReference type="InterPro" id="IPR017853">
    <property type="entry name" value="GH"/>
</dbReference>
<comment type="similarity">
    <text evidence="2">Belongs to the glycosyl hydrolase 29 family.</text>
</comment>
<reference evidence="9" key="1">
    <citation type="journal article" date="2019" name="Int. J. Syst. Evol. Microbiol.">
        <title>The Global Catalogue of Microorganisms (GCM) 10K type strain sequencing project: providing services to taxonomists for standard genome sequencing and annotation.</title>
        <authorList>
            <consortium name="The Broad Institute Genomics Platform"/>
            <consortium name="The Broad Institute Genome Sequencing Center for Infectious Disease"/>
            <person name="Wu L."/>
            <person name="Ma J."/>
        </authorList>
    </citation>
    <scope>NUCLEOTIDE SEQUENCE [LARGE SCALE GENOMIC DNA]</scope>
    <source>
        <strain evidence="9">CCUG 64793</strain>
    </source>
</reference>
<feature type="domain" description="Glycoside hydrolase family 29 N-terminal" evidence="7">
    <location>
        <begin position="47"/>
        <end position="348"/>
    </location>
</feature>
<dbReference type="RefSeq" id="WP_380742490.1">
    <property type="nucleotide sequence ID" value="NZ_JBHTLI010000001.1"/>
</dbReference>
<evidence type="ECO:0000256" key="4">
    <source>
        <dbReference type="ARBA" id="ARBA00022729"/>
    </source>
</evidence>
<evidence type="ECO:0000256" key="1">
    <source>
        <dbReference type="ARBA" id="ARBA00004071"/>
    </source>
</evidence>
<dbReference type="InterPro" id="IPR057739">
    <property type="entry name" value="Glyco_hydro_29_N"/>
</dbReference>
<name>A0ABW3NN97_9FLAO</name>
<dbReference type="Proteomes" id="UP001597131">
    <property type="component" value="Unassembled WGS sequence"/>
</dbReference>
<dbReference type="PANTHER" id="PTHR10030:SF37">
    <property type="entry name" value="ALPHA-L-FUCOSIDASE-RELATED"/>
    <property type="match status" value="1"/>
</dbReference>
<dbReference type="InterPro" id="IPR000933">
    <property type="entry name" value="Glyco_hydro_29"/>
</dbReference>
<evidence type="ECO:0000256" key="2">
    <source>
        <dbReference type="ARBA" id="ARBA00007951"/>
    </source>
</evidence>
<keyword evidence="9" id="KW-1185">Reference proteome</keyword>
<keyword evidence="5" id="KW-0378">Hydrolase</keyword>
<evidence type="ECO:0000313" key="9">
    <source>
        <dbReference type="Proteomes" id="UP001597131"/>
    </source>
</evidence>
<dbReference type="PRINTS" id="PR00741">
    <property type="entry name" value="GLHYDRLASE29"/>
</dbReference>
<dbReference type="SUPFAM" id="SSF51445">
    <property type="entry name" value="(Trans)glycosidases"/>
    <property type="match status" value="1"/>
</dbReference>
<dbReference type="Gene3D" id="3.20.20.80">
    <property type="entry name" value="Glycosidases"/>
    <property type="match status" value="1"/>
</dbReference>
<dbReference type="PANTHER" id="PTHR10030">
    <property type="entry name" value="ALPHA-L-FUCOSIDASE"/>
    <property type="match status" value="1"/>
</dbReference>
<protein>
    <recommendedName>
        <fullName evidence="3">alpha-L-fucosidase</fullName>
        <ecNumber evidence="3">3.2.1.51</ecNumber>
    </recommendedName>
</protein>
<proteinExistence type="inferred from homology"/>
<gene>
    <name evidence="8" type="ORF">ACFQ3Q_02235</name>
</gene>
<evidence type="ECO:0000256" key="6">
    <source>
        <dbReference type="ARBA" id="ARBA00023295"/>
    </source>
</evidence>
<evidence type="ECO:0000256" key="5">
    <source>
        <dbReference type="ARBA" id="ARBA00022801"/>
    </source>
</evidence>
<organism evidence="8 9">
    <name type="scientific">Salegentibacter chungangensis</name>
    <dbReference type="NCBI Taxonomy" id="1335724"/>
    <lineage>
        <taxon>Bacteria</taxon>
        <taxon>Pseudomonadati</taxon>
        <taxon>Bacteroidota</taxon>
        <taxon>Flavobacteriia</taxon>
        <taxon>Flavobacteriales</taxon>
        <taxon>Flavobacteriaceae</taxon>
        <taxon>Salegentibacter</taxon>
    </lineage>
</organism>
<sequence length="590" mass="68484">MISSFLFFGGALGQSKNKSYKEQWQFPPKDSSFIVTAAQQRELYATEEEMQWFKDAKFGVFVHWGPALLETNVLSWGRYGERPGAGRPAKKGVAKEVYDNLYKKFNPVNFDADRWMKQVKSWGAEYIVFTAKHHDGFCFFDAKNTDYDIMSTPYGKDIARQLADAAHKNNVKLFWYYSQPDWTHPDNLREKHYENYLPYMKEHLETLFTDYGKIDGIFWDHLATKYWQWDSYHIYKKMKEWQPGIISNARNGFGWPLQDRGDYDNPEQSLGPIDHHRYWEACLTMTDKWLYSPKGPIKTFESVLGMLVQVAGNGGNLLLNLGPDGKGEFVEEEVEEVQKIGEWIEKYGYTLKNTRRGIYMGGDYGASTQHEETLYLHFLEQLSDDAEAVFELPELPMKVKAVDGVTEGFKNYKVENGHLKLIFDKSDYQNNLDNIVKLELAKDPAEFERIETWEAIPVAASEFDVSASSSDRDNPEVLYQTDGNVFSEGIHLKKWWSPAKNDKNPTLTLEFNQPKKIRTVLLSEHIRTHSVRDFDIEIKDQSGDWKRIFKGSVIGEGLRIRLSGKKIYGIRLVVNKSRYRTEITAFNIYE</sequence>